<dbReference type="Proteomes" id="UP000823611">
    <property type="component" value="Unassembled WGS sequence"/>
</dbReference>
<protein>
    <submittedName>
        <fullName evidence="1">Stage II sporulation protein P</fullName>
    </submittedName>
</protein>
<dbReference type="EMBL" id="JADIMX010000066">
    <property type="protein sequence ID" value="MBO8434363.1"/>
    <property type="molecule type" value="Genomic_DNA"/>
</dbReference>
<gene>
    <name evidence="1" type="ORF">IAC55_03455</name>
</gene>
<proteinExistence type="predicted"/>
<dbReference type="Pfam" id="PF07454">
    <property type="entry name" value="SpoIIP"/>
    <property type="match status" value="1"/>
</dbReference>
<organism evidence="1 2">
    <name type="scientific">Candidatus Fimicola merdigallinarum</name>
    <dbReference type="NCBI Taxonomy" id="2840819"/>
    <lineage>
        <taxon>Bacteria</taxon>
        <taxon>Bacillati</taxon>
        <taxon>Bacillota</taxon>
        <taxon>Clostridia</taxon>
        <taxon>Lachnospirales</taxon>
        <taxon>Lachnospiraceae</taxon>
        <taxon>Lachnospiraceae incertae sedis</taxon>
        <taxon>Candidatus Fimicola</taxon>
    </lineage>
</organism>
<sequence>MGMDKTSYKNFVLKNGISLTAGLIAFSVLLTSGGTKLDFYKGGQIINAPFSNGNVVGKDDIEINEVTEELKMPKDIPSSFESLKSAYYTVDKRTELLPTDIDVEKFENMELSIDNSISGPKILIFHTHSNEGYADSDGTLEDGIWGVGEELKNHLEDMLGVEVMHDTGRYDIVNGKGQVLGAYERMEPSIQKILDENPSIQMVIDMHRDGVAEGTRLVTEIDGKKCAKIMFFNGICRLNEGGTLKNLTYLPNPYIEENLALSFKLQSIASNYNGLTRKIYINAYRYSLHMKPLSMLVEVGAQTNTKEEAKNSMLYLAKSISQVITIK</sequence>
<accession>A0A9D9H4C4</accession>
<comment type="caution">
    <text evidence="1">The sequence shown here is derived from an EMBL/GenBank/DDBJ whole genome shotgun (WGS) entry which is preliminary data.</text>
</comment>
<dbReference type="AlphaFoldDB" id="A0A9D9H4C4"/>
<name>A0A9D9H4C4_9FIRM</name>
<reference evidence="1" key="2">
    <citation type="journal article" date="2021" name="PeerJ">
        <title>Extensive microbial diversity within the chicken gut microbiome revealed by metagenomics and culture.</title>
        <authorList>
            <person name="Gilroy R."/>
            <person name="Ravi A."/>
            <person name="Getino M."/>
            <person name="Pursley I."/>
            <person name="Horton D.L."/>
            <person name="Alikhan N.F."/>
            <person name="Baker D."/>
            <person name="Gharbi K."/>
            <person name="Hall N."/>
            <person name="Watson M."/>
            <person name="Adriaenssens E.M."/>
            <person name="Foster-Nyarko E."/>
            <person name="Jarju S."/>
            <person name="Secka A."/>
            <person name="Antonio M."/>
            <person name="Oren A."/>
            <person name="Chaudhuri R.R."/>
            <person name="La Ragione R."/>
            <person name="Hildebrand F."/>
            <person name="Pallen M.J."/>
        </authorList>
    </citation>
    <scope>NUCLEOTIDE SEQUENCE</scope>
    <source>
        <strain evidence="1">F6-4510</strain>
    </source>
</reference>
<reference evidence="1" key="1">
    <citation type="submission" date="2020-10" db="EMBL/GenBank/DDBJ databases">
        <authorList>
            <person name="Gilroy R."/>
        </authorList>
    </citation>
    <scope>NUCLEOTIDE SEQUENCE</scope>
    <source>
        <strain evidence="1">F6-4510</strain>
    </source>
</reference>
<evidence type="ECO:0000313" key="1">
    <source>
        <dbReference type="EMBL" id="MBO8434363.1"/>
    </source>
</evidence>
<evidence type="ECO:0000313" key="2">
    <source>
        <dbReference type="Proteomes" id="UP000823611"/>
    </source>
</evidence>
<dbReference type="InterPro" id="IPR010897">
    <property type="entry name" value="Spore_II_P"/>
</dbReference>